<dbReference type="GO" id="GO:0006974">
    <property type="term" value="P:DNA damage response"/>
    <property type="evidence" value="ECO:0007669"/>
    <property type="project" value="TreeGrafter"/>
</dbReference>
<dbReference type="InterPro" id="IPR023550">
    <property type="entry name" value="PKHD_hydroxylase"/>
</dbReference>
<dbReference type="GO" id="GO:0031418">
    <property type="term" value="F:L-ascorbic acid binding"/>
    <property type="evidence" value="ECO:0007669"/>
    <property type="project" value="UniProtKB-KW"/>
</dbReference>
<feature type="binding site" evidence="7">
    <location>
        <position position="96"/>
    </location>
    <ligand>
        <name>Fe cation</name>
        <dbReference type="ChEBI" id="CHEBI:24875"/>
    </ligand>
</feature>
<evidence type="ECO:0000256" key="6">
    <source>
        <dbReference type="ARBA" id="ARBA00023004"/>
    </source>
</evidence>
<dbReference type="SMART" id="SM00702">
    <property type="entry name" value="P4Hc"/>
    <property type="match status" value="1"/>
</dbReference>
<dbReference type="RefSeq" id="WP_134491956.1">
    <property type="nucleotide sequence ID" value="NZ_CP139089.1"/>
</dbReference>
<feature type="domain" description="Fe2OG dioxygenase" evidence="8">
    <location>
        <begin position="78"/>
        <end position="178"/>
    </location>
</feature>
<dbReference type="OrthoDB" id="9812472at2"/>
<evidence type="ECO:0000256" key="1">
    <source>
        <dbReference type="ARBA" id="ARBA00001961"/>
    </source>
</evidence>
<evidence type="ECO:0000256" key="3">
    <source>
        <dbReference type="ARBA" id="ARBA00022896"/>
    </source>
</evidence>
<protein>
    <recommendedName>
        <fullName evidence="8">Fe2OG dioxygenase domain-containing protein</fullName>
    </recommendedName>
</protein>
<organism evidence="9 10">
    <name type="scientific">Methylocella tundrae</name>
    <dbReference type="NCBI Taxonomy" id="227605"/>
    <lineage>
        <taxon>Bacteria</taxon>
        <taxon>Pseudomonadati</taxon>
        <taxon>Pseudomonadota</taxon>
        <taxon>Alphaproteobacteria</taxon>
        <taxon>Hyphomicrobiales</taxon>
        <taxon>Beijerinckiaceae</taxon>
        <taxon>Methylocella</taxon>
    </lineage>
</organism>
<comment type="cofactor">
    <cofactor evidence="7">
        <name>Fe(2+)</name>
        <dbReference type="ChEBI" id="CHEBI:29033"/>
    </cofactor>
    <text evidence="7">Binds 1 Fe(2+) ion per subunit.</text>
</comment>
<gene>
    <name evidence="9" type="primary">ybiX</name>
    <name evidence="9" type="ORF">MTUNDRAET4_4123</name>
</gene>
<keyword evidence="5 7" id="KW-0560">Oxidoreductase</keyword>
<dbReference type="KEGG" id="mtun:MTUNDRAET4_4123"/>
<evidence type="ECO:0000256" key="2">
    <source>
        <dbReference type="ARBA" id="ARBA00022723"/>
    </source>
</evidence>
<feature type="binding site" evidence="7">
    <location>
        <position position="169"/>
    </location>
    <ligand>
        <name>2-oxoglutarate</name>
        <dbReference type="ChEBI" id="CHEBI:16810"/>
    </ligand>
</feature>
<dbReference type="EMBL" id="LR536450">
    <property type="protein sequence ID" value="VFU11004.1"/>
    <property type="molecule type" value="Genomic_DNA"/>
</dbReference>
<dbReference type="Gene3D" id="4.10.860.20">
    <property type="entry name" value="Rabenosyn, Rab binding domain"/>
    <property type="match status" value="1"/>
</dbReference>
<dbReference type="PANTHER" id="PTHR41536">
    <property type="entry name" value="PKHD-TYPE HYDROXYLASE YBIX"/>
    <property type="match status" value="1"/>
</dbReference>
<evidence type="ECO:0000256" key="5">
    <source>
        <dbReference type="ARBA" id="ARBA00023002"/>
    </source>
</evidence>
<dbReference type="Pfam" id="PF18331">
    <property type="entry name" value="PKHD_C"/>
    <property type="match status" value="1"/>
</dbReference>
<dbReference type="Pfam" id="PF13640">
    <property type="entry name" value="2OG-FeII_Oxy_3"/>
    <property type="match status" value="1"/>
</dbReference>
<comment type="cofactor">
    <cofactor evidence="1 7">
        <name>L-ascorbate</name>
        <dbReference type="ChEBI" id="CHEBI:38290"/>
    </cofactor>
</comment>
<dbReference type="SUPFAM" id="SSF51197">
    <property type="entry name" value="Clavaminate synthase-like"/>
    <property type="match status" value="1"/>
</dbReference>
<dbReference type="GO" id="GO:0005506">
    <property type="term" value="F:iron ion binding"/>
    <property type="evidence" value="ECO:0007669"/>
    <property type="project" value="UniProtKB-UniRule"/>
</dbReference>
<evidence type="ECO:0000259" key="8">
    <source>
        <dbReference type="PROSITE" id="PS51471"/>
    </source>
</evidence>
<name>A0A4V6IN75_METTU</name>
<evidence type="ECO:0000313" key="9">
    <source>
        <dbReference type="EMBL" id="VFU11004.1"/>
    </source>
</evidence>
<dbReference type="Gene3D" id="2.60.120.620">
    <property type="entry name" value="q2cbj1_9rhob like domain"/>
    <property type="match status" value="1"/>
</dbReference>
<dbReference type="InterPro" id="IPR006620">
    <property type="entry name" value="Pro_4_hyd_alph"/>
</dbReference>
<evidence type="ECO:0000256" key="4">
    <source>
        <dbReference type="ARBA" id="ARBA00022964"/>
    </source>
</evidence>
<dbReference type="Proteomes" id="UP000294360">
    <property type="component" value="Chromosome"/>
</dbReference>
<dbReference type="NCBIfam" id="NF003974">
    <property type="entry name" value="PRK05467.1-3"/>
    <property type="match status" value="1"/>
</dbReference>
<dbReference type="NCBIfam" id="NF003975">
    <property type="entry name" value="PRK05467.1-4"/>
    <property type="match status" value="1"/>
</dbReference>
<dbReference type="GO" id="GO:0016706">
    <property type="term" value="F:2-oxoglutarate-dependent dioxygenase activity"/>
    <property type="evidence" value="ECO:0007669"/>
    <property type="project" value="UniProtKB-UniRule"/>
</dbReference>
<keyword evidence="2 7" id="KW-0479">Metal-binding</keyword>
<evidence type="ECO:0000313" key="10">
    <source>
        <dbReference type="Proteomes" id="UP000294360"/>
    </source>
</evidence>
<dbReference type="HAMAP" id="MF_00657">
    <property type="entry name" value="Hydroxyl_YbiX"/>
    <property type="match status" value="1"/>
</dbReference>
<dbReference type="InterPro" id="IPR044862">
    <property type="entry name" value="Pro_4_hyd_alph_FE2OG_OXY"/>
</dbReference>
<feature type="binding site" evidence="7">
    <location>
        <position position="159"/>
    </location>
    <ligand>
        <name>Fe cation</name>
        <dbReference type="ChEBI" id="CHEBI:24875"/>
    </ligand>
</feature>
<keyword evidence="3 7" id="KW-0847">Vitamin C</keyword>
<dbReference type="PROSITE" id="PS51471">
    <property type="entry name" value="FE2OG_OXY"/>
    <property type="match status" value="1"/>
</dbReference>
<accession>A0A4V6IN75</accession>
<feature type="binding site" evidence="7">
    <location>
        <position position="98"/>
    </location>
    <ligand>
        <name>Fe cation</name>
        <dbReference type="ChEBI" id="CHEBI:24875"/>
    </ligand>
</feature>
<dbReference type="AlphaFoldDB" id="A0A4V6IN75"/>
<keyword evidence="6 7" id="KW-0408">Iron</keyword>
<dbReference type="GO" id="GO:0006879">
    <property type="term" value="P:intracellular iron ion homeostasis"/>
    <property type="evidence" value="ECO:0007669"/>
    <property type="project" value="TreeGrafter"/>
</dbReference>
<dbReference type="InterPro" id="IPR041097">
    <property type="entry name" value="PKHD_C"/>
</dbReference>
<dbReference type="InterPro" id="IPR005123">
    <property type="entry name" value="Oxoglu/Fe-dep_dioxygenase_dom"/>
</dbReference>
<proteinExistence type="inferred from homology"/>
<sequence length="226" mass="25186">MIVHIENILDKDQLARCREAMRRAAWVDGRVTAGHQSRQVKNNLQLPEGGAEHQELGVMIMRALHRSPLFISAALPHTVFPPLFNRYESGMGFGLHVDNAIRQSADGGVRIRTDISATLFLSDPDEYDGGELIIEDTYGNHSVKLPAGDLIVYPADSRHEVAPITRGGRVASFFWIQSLIPDKTRRSILFELDAAIIQLTRDVPGNPALVSLTATYHNLLRQWSEV</sequence>
<dbReference type="PANTHER" id="PTHR41536:SF1">
    <property type="entry name" value="PKHD-TYPE HYDROXYLASE YBIX"/>
    <property type="match status" value="1"/>
</dbReference>
<evidence type="ECO:0000256" key="7">
    <source>
        <dbReference type="HAMAP-Rule" id="MF_00657"/>
    </source>
</evidence>
<keyword evidence="4 7" id="KW-0223">Dioxygenase</keyword>
<reference evidence="9 10" key="1">
    <citation type="submission" date="2019-03" db="EMBL/GenBank/DDBJ databases">
        <authorList>
            <person name="Kox A.R. M."/>
        </authorList>
    </citation>
    <scope>NUCLEOTIDE SEQUENCE [LARGE SCALE GENOMIC DNA]</scope>
    <source>
        <strain evidence="9">MTUNDRAET4 annotated genome</strain>
    </source>
</reference>